<name>M4HWS1_9PROT</name>
<evidence type="ECO:0000256" key="1">
    <source>
        <dbReference type="SAM" id="MobiDB-lite"/>
    </source>
</evidence>
<protein>
    <submittedName>
        <fullName evidence="2">Uncharacterized protein</fullName>
    </submittedName>
</protein>
<proteinExistence type="predicted"/>
<feature type="compositionally biased region" description="Acidic residues" evidence="1">
    <location>
        <begin position="237"/>
        <end position="253"/>
    </location>
</feature>
<reference evidence="2" key="1">
    <citation type="journal article" date="2013" name="Mar. Drugs">
        <title>Assessing the effectiveness of functional genetic screens for the identification of bioactive metabolites.</title>
        <authorList>
            <person name="Penesyan A."/>
            <person name="Ballestriero F."/>
            <person name="Daim M."/>
            <person name="Kjelleberg S."/>
            <person name="Thomas T."/>
            <person name="Egan S."/>
        </authorList>
    </citation>
    <scope>NUCLEOTIDE SEQUENCE</scope>
    <source>
        <strain evidence="2">D323</strain>
    </source>
</reference>
<accession>M4HWS1</accession>
<evidence type="ECO:0000313" key="2">
    <source>
        <dbReference type="EMBL" id="AFT64034.1"/>
    </source>
</evidence>
<dbReference type="EMBL" id="JX523951">
    <property type="protein sequence ID" value="AFT64034.1"/>
    <property type="molecule type" value="Genomic_DNA"/>
</dbReference>
<dbReference type="AlphaFoldDB" id="M4HWS1"/>
<sequence>MRLLGYFMLSQAINELSWHFLGYMKIFDSIATAEQSFDEARFAQDTIVITPVEVVYSRGDTADLPYEKFYSLPSLLPEIGTLSQARLPYSVETLGTASEFAPPSEVVLFEEGAGPDLPQGGDSGQTLDYTYTITFTYRDIYAPDIEINLVQENALTDDDLLLSKSEFGDDISEWNSDEVLDQLLDVASDIELDTLDRIFDDGDAQSAADAIGEMLVQRVENDAPNPSFTSGENIGELPEDEQAEDDTSEDEQNDSSYVTTGDNEAVNVASIVDLSELKCSTVVMGDYYATNSIIQSNLYYGPTDQPADTVAGQGLDETVVFNDADVTSEGEYIISSAVTYDNPDYSMSVDVVSGNFYDLNIVNQKNFLSDDDCVSYQLNNSGYYVQTGDNTQVNAAQLIDNIQNYDVIVVLGNYYDVNYISQKNILLDADYVDATGASINGTGRHNVLTNEGTIKNIGGGSLMKPMTSEVNGLVDAMDGRAGDYEYTASSASGGLPILPSTALKVLYITGDYYQINAIEQINVLSDADYVKIHEEQEGDGVLTQVINGEVVEDDQDGYLDTSSNKTTNKATIIDYDSQSGFQYLDGEYSEEDIVIKVNIVVSEEDDLETALNGNTDLVSEVVAFTGNDGGSETGTSPAFVPYAGESDMVSDILV</sequence>
<organism evidence="2">
    <name type="scientific">alpha proteobacterium D323</name>
    <dbReference type="NCBI Taxonomy" id="649534"/>
    <lineage>
        <taxon>Bacteria</taxon>
        <taxon>Pseudomonadati</taxon>
        <taxon>Pseudomonadota</taxon>
        <taxon>Alphaproteobacteria</taxon>
    </lineage>
</organism>
<feature type="region of interest" description="Disordered" evidence="1">
    <location>
        <begin position="221"/>
        <end position="261"/>
    </location>
</feature>